<gene>
    <name evidence="3" type="ORF">QE417_004335</name>
</gene>
<dbReference type="GO" id="GO:0016746">
    <property type="term" value="F:acyltransferase activity"/>
    <property type="evidence" value="ECO:0007669"/>
    <property type="project" value="UniProtKB-KW"/>
</dbReference>
<keyword evidence="4" id="KW-1185">Reference proteome</keyword>
<feature type="transmembrane region" description="Helical" evidence="1">
    <location>
        <begin position="255"/>
        <end position="272"/>
    </location>
</feature>
<evidence type="ECO:0000259" key="2">
    <source>
        <dbReference type="Pfam" id="PF14258"/>
    </source>
</evidence>
<proteinExistence type="predicted"/>
<dbReference type="EMBL" id="JAVLVU010000001">
    <property type="protein sequence ID" value="MDT3405263.1"/>
    <property type="molecule type" value="Genomic_DNA"/>
</dbReference>
<keyword evidence="3" id="KW-0808">Transferase</keyword>
<accession>A0ABU3GZS1</accession>
<evidence type="ECO:0000256" key="1">
    <source>
        <dbReference type="SAM" id="Phobius"/>
    </source>
</evidence>
<keyword evidence="1" id="KW-0812">Transmembrane</keyword>
<comment type="caution">
    <text evidence="3">The sequence shown here is derived from an EMBL/GenBank/DDBJ whole genome shotgun (WGS) entry which is preliminary data.</text>
</comment>
<keyword evidence="1" id="KW-1133">Transmembrane helix</keyword>
<dbReference type="RefSeq" id="WP_311953610.1">
    <property type="nucleotide sequence ID" value="NZ_JAVLVU010000001.1"/>
</dbReference>
<organism evidence="3 4">
    <name type="scientific">Mucilaginibacter terrae</name>
    <dbReference type="NCBI Taxonomy" id="1955052"/>
    <lineage>
        <taxon>Bacteria</taxon>
        <taxon>Pseudomonadati</taxon>
        <taxon>Bacteroidota</taxon>
        <taxon>Sphingobacteriia</taxon>
        <taxon>Sphingobacteriales</taxon>
        <taxon>Sphingobacteriaceae</taxon>
        <taxon>Mucilaginibacter</taxon>
    </lineage>
</organism>
<dbReference type="InterPro" id="IPR025646">
    <property type="entry name" value="DUF4350"/>
</dbReference>
<keyword evidence="1" id="KW-0472">Membrane</keyword>
<sequence>MKDLKIYIVIGSVLLLVYLVAQYNQPKVTDWTKTLYPTEKAPFGTYILRNRIHDLFPSASVQHYREPVYNTLAEHGTQHGIYLIICKDANINEYDYAQLIKFIKSGNQVFIAAKSFGKYLEKELKFRVDSEWNSGSNINFVNRNLDSSEVFGADKKIGNSYFSVIDTAKTTVLAQNADKNSNFIKFNIGKGALYLNTSPFMFSNYGILSYRGDKYVSQALSYLKPDSYIIWDEYYTRGREGEESLMRVFLQHAPLRNALYIAIFSLLIFVVYEMKRRQRIIPVIEPLRNSTVEFVTVVGQVYYEQRNNANIAQKKVNYFLEHIRTRYGIKTNHLDDEFAQVLIHKSGAQPQLVHELIGQFNTIAGKQVTDAQLILLNHNIQQFYTQSS</sequence>
<reference evidence="4" key="1">
    <citation type="submission" date="2023-07" db="EMBL/GenBank/DDBJ databases">
        <title>Functional and genomic diversity of the sorghum phyllosphere microbiome.</title>
        <authorList>
            <person name="Shade A."/>
        </authorList>
    </citation>
    <scope>NUCLEOTIDE SEQUENCE [LARGE SCALE GENOMIC DNA]</scope>
    <source>
        <strain evidence="4">SORGH_AS_0422</strain>
    </source>
</reference>
<feature type="domain" description="DUF4350" evidence="2">
    <location>
        <begin position="40"/>
        <end position="217"/>
    </location>
</feature>
<name>A0ABU3GZS1_9SPHI</name>
<dbReference type="Pfam" id="PF14258">
    <property type="entry name" value="DUF4350"/>
    <property type="match status" value="1"/>
</dbReference>
<evidence type="ECO:0000313" key="3">
    <source>
        <dbReference type="EMBL" id="MDT3405263.1"/>
    </source>
</evidence>
<dbReference type="Proteomes" id="UP001258315">
    <property type="component" value="Unassembled WGS sequence"/>
</dbReference>
<protein>
    <submittedName>
        <fullName evidence="3">Hemolysin-activating ACP:hemolysin acyltransferase</fullName>
    </submittedName>
</protein>
<keyword evidence="3" id="KW-0012">Acyltransferase</keyword>
<evidence type="ECO:0000313" key="4">
    <source>
        <dbReference type="Proteomes" id="UP001258315"/>
    </source>
</evidence>